<evidence type="ECO:0000313" key="1">
    <source>
        <dbReference type="EMBL" id="CAD7600385.1"/>
    </source>
</evidence>
<dbReference type="AlphaFoldDB" id="A0A7R9K204"/>
<accession>A0A7R9K204</accession>
<sequence length="266" mass="29394">MDTPEDVEFSLQSIILETHPEVTISNFPVESMAFDTTQENKENASATECSWPLVDTITKYEILYENVVCVVTDGALVYLCEYLVDLVEYFSTLEEATAALDYFQDISNDKSLFSAEVSTGAIDTPEEVAFSLQSIILETHPEVTISDYPLETMAFDTTQENKESPLSTEVSTSAMDTPKEVALSLESIILETHPEVTNSNYPVESTAFDITHKSKESASFPSEVLTSVVDSLEDSLSLKPVTLRINPEVNISSKLVTDVNKTKEVT</sequence>
<organism evidence="1">
    <name type="scientific">Timema genevievae</name>
    <name type="common">Walking stick</name>
    <dbReference type="NCBI Taxonomy" id="629358"/>
    <lineage>
        <taxon>Eukaryota</taxon>
        <taxon>Metazoa</taxon>
        <taxon>Ecdysozoa</taxon>
        <taxon>Arthropoda</taxon>
        <taxon>Hexapoda</taxon>
        <taxon>Insecta</taxon>
        <taxon>Pterygota</taxon>
        <taxon>Neoptera</taxon>
        <taxon>Polyneoptera</taxon>
        <taxon>Phasmatodea</taxon>
        <taxon>Timematodea</taxon>
        <taxon>Timematoidea</taxon>
        <taxon>Timematidae</taxon>
        <taxon>Timema</taxon>
    </lineage>
</organism>
<dbReference type="EMBL" id="OE842528">
    <property type="protein sequence ID" value="CAD7600385.1"/>
    <property type="molecule type" value="Genomic_DNA"/>
</dbReference>
<reference evidence="1" key="1">
    <citation type="submission" date="2020-11" db="EMBL/GenBank/DDBJ databases">
        <authorList>
            <person name="Tran Van P."/>
        </authorList>
    </citation>
    <scope>NUCLEOTIDE SEQUENCE</scope>
</reference>
<name>A0A7R9K204_TIMGE</name>
<proteinExistence type="predicted"/>
<protein>
    <submittedName>
        <fullName evidence="1">Uncharacterized protein</fullName>
    </submittedName>
</protein>
<gene>
    <name evidence="1" type="ORF">TGEB3V08_LOCUS7628</name>
</gene>